<dbReference type="EMBL" id="JAIWYP010000012">
    <property type="protein sequence ID" value="KAH3724190.1"/>
    <property type="molecule type" value="Genomic_DNA"/>
</dbReference>
<organism evidence="1 2">
    <name type="scientific">Dreissena polymorpha</name>
    <name type="common">Zebra mussel</name>
    <name type="synonym">Mytilus polymorpha</name>
    <dbReference type="NCBI Taxonomy" id="45954"/>
    <lineage>
        <taxon>Eukaryota</taxon>
        <taxon>Metazoa</taxon>
        <taxon>Spiralia</taxon>
        <taxon>Lophotrochozoa</taxon>
        <taxon>Mollusca</taxon>
        <taxon>Bivalvia</taxon>
        <taxon>Autobranchia</taxon>
        <taxon>Heteroconchia</taxon>
        <taxon>Euheterodonta</taxon>
        <taxon>Imparidentia</taxon>
        <taxon>Neoheterodontei</taxon>
        <taxon>Myida</taxon>
        <taxon>Dreissenoidea</taxon>
        <taxon>Dreissenidae</taxon>
        <taxon>Dreissena</taxon>
    </lineage>
</organism>
<gene>
    <name evidence="1" type="ORF">DPMN_050002</name>
</gene>
<reference evidence="1" key="2">
    <citation type="submission" date="2020-11" db="EMBL/GenBank/DDBJ databases">
        <authorList>
            <person name="McCartney M.A."/>
            <person name="Auch B."/>
            <person name="Kono T."/>
            <person name="Mallez S."/>
            <person name="Becker A."/>
            <person name="Gohl D.M."/>
            <person name="Silverstein K.A.T."/>
            <person name="Koren S."/>
            <person name="Bechman K.B."/>
            <person name="Herman A."/>
            <person name="Abrahante J.E."/>
            <person name="Garbe J."/>
        </authorList>
    </citation>
    <scope>NUCLEOTIDE SEQUENCE</scope>
    <source>
        <strain evidence="1">Duluth1</strain>
        <tissue evidence="1">Whole animal</tissue>
    </source>
</reference>
<sequence length="86" mass="9945">MTPGQKICSNDNWGCIEKVSSFVSQLSDFGSFRPSSLNKCPGCFQKIHIIAYHLELTVPWEERMEEEHERKKVNYQPLLDACQRQG</sequence>
<dbReference type="Proteomes" id="UP000828390">
    <property type="component" value="Unassembled WGS sequence"/>
</dbReference>
<dbReference type="AlphaFoldDB" id="A0A9D4CGZ0"/>
<keyword evidence="2" id="KW-1185">Reference proteome</keyword>
<accession>A0A9D4CGZ0</accession>
<evidence type="ECO:0000313" key="2">
    <source>
        <dbReference type="Proteomes" id="UP000828390"/>
    </source>
</evidence>
<evidence type="ECO:0000313" key="1">
    <source>
        <dbReference type="EMBL" id="KAH3724190.1"/>
    </source>
</evidence>
<reference evidence="1" key="1">
    <citation type="journal article" date="2019" name="bioRxiv">
        <title>The Genome of the Zebra Mussel, Dreissena polymorpha: A Resource for Invasive Species Research.</title>
        <authorList>
            <person name="McCartney M.A."/>
            <person name="Auch B."/>
            <person name="Kono T."/>
            <person name="Mallez S."/>
            <person name="Zhang Y."/>
            <person name="Obille A."/>
            <person name="Becker A."/>
            <person name="Abrahante J.E."/>
            <person name="Garbe J."/>
            <person name="Badalamenti J.P."/>
            <person name="Herman A."/>
            <person name="Mangelson H."/>
            <person name="Liachko I."/>
            <person name="Sullivan S."/>
            <person name="Sone E.D."/>
            <person name="Koren S."/>
            <person name="Silverstein K.A.T."/>
            <person name="Beckman K.B."/>
            <person name="Gohl D.M."/>
        </authorList>
    </citation>
    <scope>NUCLEOTIDE SEQUENCE</scope>
    <source>
        <strain evidence="1">Duluth1</strain>
        <tissue evidence="1">Whole animal</tissue>
    </source>
</reference>
<name>A0A9D4CGZ0_DREPO</name>
<proteinExistence type="predicted"/>
<comment type="caution">
    <text evidence="1">The sequence shown here is derived from an EMBL/GenBank/DDBJ whole genome shotgun (WGS) entry which is preliminary data.</text>
</comment>
<protein>
    <submittedName>
        <fullName evidence="1">Uncharacterized protein</fullName>
    </submittedName>
</protein>